<evidence type="ECO:0000313" key="6">
    <source>
        <dbReference type="EMBL" id="QAY59460.1"/>
    </source>
</evidence>
<comment type="similarity">
    <text evidence="1">Belongs to the LysR transcriptional regulatory family.</text>
</comment>
<dbReference type="AlphaFoldDB" id="A0A4P6EBC2"/>
<dbReference type="InterPro" id="IPR036388">
    <property type="entry name" value="WH-like_DNA-bd_sf"/>
</dbReference>
<keyword evidence="3" id="KW-0238">DNA-binding</keyword>
<reference evidence="6 7" key="1">
    <citation type="submission" date="2019-01" db="EMBL/GenBank/DDBJ databases">
        <title>Genome sequencing of strain DFW100M-13.</title>
        <authorList>
            <person name="Heo J."/>
            <person name="Kim S.-J."/>
            <person name="Kim J.-S."/>
            <person name="Hong S.-B."/>
            <person name="Kwon S.-W."/>
        </authorList>
    </citation>
    <scope>NUCLEOTIDE SEQUENCE [LARGE SCALE GENOMIC DNA]</scope>
    <source>
        <strain evidence="6 7">DFW100M-13</strain>
    </source>
</reference>
<dbReference type="InterPro" id="IPR005119">
    <property type="entry name" value="LysR_subst-bd"/>
</dbReference>
<dbReference type="Gene3D" id="3.40.190.290">
    <property type="match status" value="1"/>
</dbReference>
<evidence type="ECO:0000256" key="1">
    <source>
        <dbReference type="ARBA" id="ARBA00009437"/>
    </source>
</evidence>
<feature type="domain" description="HTH lysR-type" evidence="5">
    <location>
        <begin position="1"/>
        <end position="58"/>
    </location>
</feature>
<protein>
    <submittedName>
        <fullName evidence="6">LysR family transcriptional regulator</fullName>
    </submittedName>
</protein>
<name>A0A4P6EBC2_9MICO</name>
<dbReference type="GO" id="GO:0003677">
    <property type="term" value="F:DNA binding"/>
    <property type="evidence" value="ECO:0007669"/>
    <property type="project" value="UniProtKB-KW"/>
</dbReference>
<evidence type="ECO:0000259" key="5">
    <source>
        <dbReference type="PROSITE" id="PS50931"/>
    </source>
</evidence>
<evidence type="ECO:0000313" key="7">
    <source>
        <dbReference type="Proteomes" id="UP000293995"/>
    </source>
</evidence>
<evidence type="ECO:0000256" key="2">
    <source>
        <dbReference type="ARBA" id="ARBA00023015"/>
    </source>
</evidence>
<dbReference type="SUPFAM" id="SSF53850">
    <property type="entry name" value="Periplasmic binding protein-like II"/>
    <property type="match status" value="1"/>
</dbReference>
<dbReference type="PROSITE" id="PS50931">
    <property type="entry name" value="HTH_LYSR"/>
    <property type="match status" value="1"/>
</dbReference>
<evidence type="ECO:0000256" key="3">
    <source>
        <dbReference type="ARBA" id="ARBA00023125"/>
    </source>
</evidence>
<keyword evidence="4" id="KW-0804">Transcription</keyword>
<keyword evidence="2" id="KW-0805">Transcription regulation</keyword>
<sequence>MDTRQAEYAIAVAEELNFTRAARRVFAVQSTVSAGVRALEKELGADIFDRDQGGVRLTAAGEEIIPRLREFLDAGTRALTAADPQGSLRGELRVGVFANFGPFDLPRIIGDFHHAHPLVDLRLRSSPIGSAGFAEDVSRGRLDVALFGLPATAAPGLTMHPLATSTFVALLPTDHARAGDRHVPIAALADERFIDTPAGFGNRTVLDAALGRHGIVRDIATEIGETGLIPSFVAAGLGVAILPEMFAGDVPGVVKVPLDVQIGWELTAITRPQPTAAASAFVARLVPPA</sequence>
<dbReference type="Pfam" id="PF00126">
    <property type="entry name" value="HTH_1"/>
    <property type="match status" value="1"/>
</dbReference>
<dbReference type="PANTHER" id="PTHR30346:SF30">
    <property type="entry name" value="SMALL NEUTRAL PROTEASE REGULATORY PROTEIN"/>
    <property type="match status" value="1"/>
</dbReference>
<dbReference type="Pfam" id="PF03466">
    <property type="entry name" value="LysR_substrate"/>
    <property type="match status" value="1"/>
</dbReference>
<dbReference type="EMBL" id="CP035494">
    <property type="protein sequence ID" value="QAY59460.1"/>
    <property type="molecule type" value="Genomic_DNA"/>
</dbReference>
<dbReference type="PRINTS" id="PR00039">
    <property type="entry name" value="HTHLYSR"/>
</dbReference>
<dbReference type="Proteomes" id="UP000293995">
    <property type="component" value="Chromosome"/>
</dbReference>
<dbReference type="Gene3D" id="1.10.10.10">
    <property type="entry name" value="Winged helix-like DNA-binding domain superfamily/Winged helix DNA-binding domain"/>
    <property type="match status" value="1"/>
</dbReference>
<dbReference type="InterPro" id="IPR036390">
    <property type="entry name" value="WH_DNA-bd_sf"/>
</dbReference>
<accession>A0A4P6EBC2</accession>
<dbReference type="SUPFAM" id="SSF46785">
    <property type="entry name" value="Winged helix' DNA-binding domain"/>
    <property type="match status" value="1"/>
</dbReference>
<dbReference type="RefSeq" id="WP_129386816.1">
    <property type="nucleotide sequence ID" value="NZ_CP035494.1"/>
</dbReference>
<dbReference type="KEGG" id="mprt:ET475_05260"/>
<dbReference type="OrthoDB" id="3636008at2"/>
<keyword evidence="7" id="KW-1185">Reference proteome</keyword>
<evidence type="ECO:0000256" key="4">
    <source>
        <dbReference type="ARBA" id="ARBA00023163"/>
    </source>
</evidence>
<dbReference type="PANTHER" id="PTHR30346">
    <property type="entry name" value="TRANSCRIPTIONAL DUAL REGULATOR HCAR-RELATED"/>
    <property type="match status" value="1"/>
</dbReference>
<dbReference type="InterPro" id="IPR000847">
    <property type="entry name" value="LysR_HTH_N"/>
</dbReference>
<organism evidence="6 7">
    <name type="scientific">Microbacterium protaetiae</name>
    <dbReference type="NCBI Taxonomy" id="2509458"/>
    <lineage>
        <taxon>Bacteria</taxon>
        <taxon>Bacillati</taxon>
        <taxon>Actinomycetota</taxon>
        <taxon>Actinomycetes</taxon>
        <taxon>Micrococcales</taxon>
        <taxon>Microbacteriaceae</taxon>
        <taxon>Microbacterium</taxon>
    </lineage>
</organism>
<gene>
    <name evidence="6" type="ORF">ET475_05260</name>
</gene>
<dbReference type="GO" id="GO:0003700">
    <property type="term" value="F:DNA-binding transcription factor activity"/>
    <property type="evidence" value="ECO:0007669"/>
    <property type="project" value="InterPro"/>
</dbReference>
<proteinExistence type="inferred from homology"/>
<dbReference type="GO" id="GO:0032993">
    <property type="term" value="C:protein-DNA complex"/>
    <property type="evidence" value="ECO:0007669"/>
    <property type="project" value="TreeGrafter"/>
</dbReference>